<comment type="similarity">
    <text evidence="1">Belongs to the KdgT transporter family.</text>
</comment>
<dbReference type="GO" id="GO:0016020">
    <property type="term" value="C:membrane"/>
    <property type="evidence" value="ECO:0007669"/>
    <property type="project" value="InterPro"/>
</dbReference>
<dbReference type="KEGG" id="lcl:LOCK919_2958"/>
<keyword evidence="7" id="KW-1133">Transmembrane helix</keyword>
<accession>A0A0E2LYA2</accession>
<accession>K6PWP2</accession>
<keyword evidence="4" id="KW-0762">Sugar transport</keyword>
<evidence type="ECO:0000256" key="6">
    <source>
        <dbReference type="ARBA" id="ARBA00022847"/>
    </source>
</evidence>
<gene>
    <name evidence="10" type="ORF">QUF16_03500</name>
</gene>
<dbReference type="InterPro" id="IPR004684">
    <property type="entry name" value="2keto-3dGluconate_permease"/>
</dbReference>
<dbReference type="Pfam" id="PF03812">
    <property type="entry name" value="KdgT"/>
    <property type="match status" value="1"/>
</dbReference>
<dbReference type="GeneID" id="57091296"/>
<keyword evidence="3" id="KW-1003">Cell membrane</keyword>
<dbReference type="GO" id="GO:0015649">
    <property type="term" value="F:2-keto-3-deoxygluconate:proton symporter activity"/>
    <property type="evidence" value="ECO:0007669"/>
    <property type="project" value="InterPro"/>
</dbReference>
<dbReference type="EMBL" id="JAUCBG010000002">
    <property type="protein sequence ID" value="MDM7453414.1"/>
    <property type="molecule type" value="Genomic_DNA"/>
</dbReference>
<accession>A0A1S2ASD4</accession>
<evidence type="ECO:0000256" key="5">
    <source>
        <dbReference type="ARBA" id="ARBA00022692"/>
    </source>
</evidence>
<sequence length="333" mass="34364">MHILKTVKKLPGGMMVVPLLLGALTNTFFPQFFELGGFTEALFKTGAMALLAAFLFCSGAQISIKEAGVSVYKGVVLLITKVGIGAVLGVLVNHFFGLAGVLGLSPLAIVSSMTNKNGGLYAALAGEYGDATDVGATSIIALSDGPFFTMIAFGATGLAKIPITALIAAIMPILIGFILGNADSEIRKFLAPGTTLLIPFFAFPLGAALNLSQLVDAGISGIILGIFCTVVTGLAGYYVYKLLKMKFPQVGAAVGATAGNAIGTPAAVAAIDPAFRQVAAQATAQVAAAIIVTALLCPLLVSLLDRHEKKIHPERHSESVAEKEMEVIENEQG</sequence>
<evidence type="ECO:0000256" key="4">
    <source>
        <dbReference type="ARBA" id="ARBA00022597"/>
    </source>
</evidence>
<feature type="compositionally biased region" description="Basic and acidic residues" evidence="9">
    <location>
        <begin position="314"/>
        <end position="326"/>
    </location>
</feature>
<evidence type="ECO:0000256" key="8">
    <source>
        <dbReference type="ARBA" id="ARBA00023136"/>
    </source>
</evidence>
<evidence type="ECO:0000256" key="2">
    <source>
        <dbReference type="ARBA" id="ARBA00022448"/>
    </source>
</evidence>
<dbReference type="OrthoDB" id="2833at2"/>
<evidence type="ECO:0000313" key="11">
    <source>
        <dbReference type="Proteomes" id="UP001231451"/>
    </source>
</evidence>
<comment type="caution">
    <text evidence="10">The sequence shown here is derived from an EMBL/GenBank/DDBJ whole genome shotgun (WGS) entry which is preliminary data.</text>
</comment>
<feature type="region of interest" description="Disordered" evidence="9">
    <location>
        <begin position="314"/>
        <end position="333"/>
    </location>
</feature>
<keyword evidence="8" id="KW-0472">Membrane</keyword>
<evidence type="ECO:0000313" key="10">
    <source>
        <dbReference type="EMBL" id="MDM7453414.1"/>
    </source>
</evidence>
<dbReference type="Proteomes" id="UP001231451">
    <property type="component" value="Unassembled WGS sequence"/>
</dbReference>
<accession>S4ZT03</accession>
<dbReference type="AlphaFoldDB" id="A0A1S2ASD4"/>
<keyword evidence="6" id="KW-0769">Symport</keyword>
<evidence type="ECO:0000256" key="1">
    <source>
        <dbReference type="ARBA" id="ARBA00006430"/>
    </source>
</evidence>
<proteinExistence type="inferred from homology"/>
<reference evidence="10" key="1">
    <citation type="submission" date="2023-06" db="EMBL/GenBank/DDBJ databases">
        <title>Draft Genome Sequences of lactic acid bacteria strains isolated from fermented milk products.</title>
        <authorList>
            <person name="Elcheninov A.G."/>
            <person name="Klyukina A."/>
            <person name="Zayulina K.S."/>
            <person name="Gavirova L.A."/>
            <person name="Shcherbakova P.A."/>
            <person name="Shestakov A.I."/>
            <person name="Kublanov I.V."/>
            <person name="Kochetkova T.V."/>
        </authorList>
    </citation>
    <scope>NUCLEOTIDE SEQUENCE</scope>
    <source>
        <strain evidence="10">TOM.1374</strain>
    </source>
</reference>
<evidence type="ECO:0000256" key="3">
    <source>
        <dbReference type="ARBA" id="ARBA00022475"/>
    </source>
</evidence>
<keyword evidence="5" id="KW-0812">Transmembrane</keyword>
<keyword evidence="2" id="KW-0813">Transport</keyword>
<name>A0A1S2ASD4_LACPA</name>
<organism evidence="10 11">
    <name type="scientific">Lacticaseibacillus paracasei</name>
    <name type="common">Lactobacillus paracasei</name>
    <dbReference type="NCBI Taxonomy" id="1597"/>
    <lineage>
        <taxon>Bacteria</taxon>
        <taxon>Bacillati</taxon>
        <taxon>Bacillota</taxon>
        <taxon>Bacilli</taxon>
        <taxon>Lactobacillales</taxon>
        <taxon>Lactobacillaceae</taxon>
        <taxon>Lacticaseibacillus</taxon>
    </lineage>
</organism>
<dbReference type="RefSeq" id="WP_003568002.1">
    <property type="nucleotide sequence ID" value="NC_014334.2"/>
</dbReference>
<evidence type="ECO:0000256" key="9">
    <source>
        <dbReference type="SAM" id="MobiDB-lite"/>
    </source>
</evidence>
<dbReference type="KEGG" id="lcz:LCAZH_2707"/>
<protein>
    <submittedName>
        <fullName evidence="10">2-keto-3-deoxygluconate permease</fullName>
    </submittedName>
</protein>
<evidence type="ECO:0000256" key="7">
    <source>
        <dbReference type="ARBA" id="ARBA00022989"/>
    </source>
</evidence>